<dbReference type="GO" id="GO:0005886">
    <property type="term" value="C:plasma membrane"/>
    <property type="evidence" value="ECO:0007669"/>
    <property type="project" value="UniProtKB-SubCell"/>
</dbReference>
<feature type="transmembrane region" description="Helical" evidence="9">
    <location>
        <begin position="359"/>
        <end position="380"/>
    </location>
</feature>
<evidence type="ECO:0000256" key="7">
    <source>
        <dbReference type="ARBA" id="ARBA00022989"/>
    </source>
</evidence>
<evidence type="ECO:0000256" key="6">
    <source>
        <dbReference type="ARBA" id="ARBA00022847"/>
    </source>
</evidence>
<feature type="transmembrane region" description="Helical" evidence="9">
    <location>
        <begin position="302"/>
        <end position="325"/>
    </location>
</feature>
<evidence type="ECO:0000313" key="10">
    <source>
        <dbReference type="EMBL" id="PKY90357.1"/>
    </source>
</evidence>
<dbReference type="Proteomes" id="UP000234384">
    <property type="component" value="Unassembled WGS sequence"/>
</dbReference>
<reference evidence="10 11" key="1">
    <citation type="submission" date="2017-12" db="EMBL/GenBank/DDBJ databases">
        <title>Phylogenetic diversity of female urinary microbiome.</title>
        <authorList>
            <person name="Thomas-White K."/>
            <person name="Wolfe A.J."/>
        </authorList>
    </citation>
    <scope>NUCLEOTIDE SEQUENCE [LARGE SCALE GENOMIC DNA]</scope>
    <source>
        <strain evidence="10 11">UMB0898</strain>
    </source>
</reference>
<keyword evidence="7 9" id="KW-1133">Transmembrane helix</keyword>
<keyword evidence="3 9" id="KW-0813">Transport</keyword>
<dbReference type="NCBIfam" id="TIGR00835">
    <property type="entry name" value="agcS"/>
    <property type="match status" value="1"/>
</dbReference>
<evidence type="ECO:0000256" key="3">
    <source>
        <dbReference type="ARBA" id="ARBA00022448"/>
    </source>
</evidence>
<keyword evidence="6 9" id="KW-0769">Symport</keyword>
<keyword evidence="4 9" id="KW-1003">Cell membrane</keyword>
<dbReference type="PANTHER" id="PTHR30330">
    <property type="entry name" value="AGSS FAMILY TRANSPORTER, SODIUM-ALANINE"/>
    <property type="match status" value="1"/>
</dbReference>
<organism evidence="10 11">
    <name type="scientific">Falseniella ignava</name>
    <dbReference type="NCBI Taxonomy" id="137730"/>
    <lineage>
        <taxon>Bacteria</taxon>
        <taxon>Bacillati</taxon>
        <taxon>Bacillota</taxon>
        <taxon>Bacilli</taxon>
        <taxon>Lactobacillales</taxon>
        <taxon>Aerococcaceae</taxon>
        <taxon>Falseniella</taxon>
    </lineage>
</organism>
<evidence type="ECO:0000256" key="8">
    <source>
        <dbReference type="ARBA" id="ARBA00023136"/>
    </source>
</evidence>
<feature type="transmembrane region" description="Helical" evidence="9">
    <location>
        <begin position="424"/>
        <end position="444"/>
    </location>
</feature>
<comment type="similarity">
    <text evidence="2 9">Belongs to the alanine or glycine:cation symporter (AGCS) (TC 2.A.25) family.</text>
</comment>
<accession>A0A2I1K439</accession>
<feature type="transmembrane region" description="Helical" evidence="9">
    <location>
        <begin position="180"/>
        <end position="202"/>
    </location>
</feature>
<evidence type="ECO:0000256" key="1">
    <source>
        <dbReference type="ARBA" id="ARBA00004651"/>
    </source>
</evidence>
<dbReference type="PANTHER" id="PTHR30330:SF14">
    <property type="entry name" value="SODIUM_AMINO ACID (ALANINE) SYMPORTER"/>
    <property type="match status" value="1"/>
</dbReference>
<feature type="transmembrane region" description="Helical" evidence="9">
    <location>
        <begin position="214"/>
        <end position="234"/>
    </location>
</feature>
<evidence type="ECO:0000256" key="9">
    <source>
        <dbReference type="RuleBase" id="RU363064"/>
    </source>
</evidence>
<feature type="transmembrane region" description="Helical" evidence="9">
    <location>
        <begin position="99"/>
        <end position="119"/>
    </location>
</feature>
<feature type="transmembrane region" description="Helical" evidence="9">
    <location>
        <begin position="148"/>
        <end position="168"/>
    </location>
</feature>
<sequence>MDGLLKFVEIVNVILWEYVLLFGLVGLGIYLTIRLKFPQFKRVFPALGRMIKDIKDGVPAPPGGMTPFQSLATAIAAQVGTGNIVGVASAIAAGGPGSAFWMLLSAFFGMSTIFAEGVLAQVYRHRDDEGELCGGPAYYIKDGLKSSILAKVFAVLCILALGVVGIMVQSNSVIDSINSAFGINKSIVTIALIVIVASILLGGMDRIAAFTEKVVPTMAFLYIFSALLIIIMHADKFGAAIGYIIQGAFTPQAISGGVLGVTVQESIRFGLSRGLFSNEAGMGSTPHSHAVATTKHPAEQGFVAMIGVFISTFLICMATVLVNMLSGSYDLTVPASEMTSVANLITQTGFENSFGTLGAGFLSISLSCFALTTIVGWYFFAESNMKFLTNNKFIIKNFKIVALFFIFCGLLVTPGLVWDLADMFMGLMAVPNLIAIFFLTNQVVRVLKHYDEQTLEGQYHWEYEYEHEHN</sequence>
<feature type="transmembrane region" description="Helical" evidence="9">
    <location>
        <begin position="13"/>
        <end position="33"/>
    </location>
</feature>
<proteinExistence type="inferred from homology"/>
<comment type="caution">
    <text evidence="10">The sequence shown here is derived from an EMBL/GenBank/DDBJ whole genome shotgun (WGS) entry which is preliminary data.</text>
</comment>
<name>A0A2I1K439_9LACT</name>
<keyword evidence="8 9" id="KW-0472">Membrane</keyword>
<keyword evidence="5 9" id="KW-0812">Transmembrane</keyword>
<gene>
    <name evidence="10" type="ORF">CYJ57_01660</name>
</gene>
<evidence type="ECO:0000256" key="2">
    <source>
        <dbReference type="ARBA" id="ARBA00009261"/>
    </source>
</evidence>
<dbReference type="FunFam" id="1.20.1740.10:FF:000004">
    <property type="entry name" value="Sodium:alanine symporter family protein"/>
    <property type="match status" value="1"/>
</dbReference>
<comment type="subcellular location">
    <subcellularLocation>
        <location evidence="1 9">Cell membrane</location>
        <topology evidence="1 9">Multi-pass membrane protein</topology>
    </subcellularLocation>
</comment>
<dbReference type="PRINTS" id="PR00175">
    <property type="entry name" value="NAALASMPORT"/>
</dbReference>
<feature type="transmembrane region" description="Helical" evidence="9">
    <location>
        <begin position="71"/>
        <end position="93"/>
    </location>
</feature>
<evidence type="ECO:0000313" key="11">
    <source>
        <dbReference type="Proteomes" id="UP000234384"/>
    </source>
</evidence>
<dbReference type="GO" id="GO:0005283">
    <property type="term" value="F:amino acid:sodium symporter activity"/>
    <property type="evidence" value="ECO:0007669"/>
    <property type="project" value="InterPro"/>
</dbReference>
<dbReference type="Gene3D" id="1.20.1740.10">
    <property type="entry name" value="Amino acid/polyamine transporter I"/>
    <property type="match status" value="1"/>
</dbReference>
<dbReference type="Pfam" id="PF01235">
    <property type="entry name" value="Na_Ala_symp"/>
    <property type="match status" value="1"/>
</dbReference>
<dbReference type="OrthoDB" id="9804874at2"/>
<dbReference type="RefSeq" id="WP_101953817.1">
    <property type="nucleotide sequence ID" value="NZ_PKHE01000003.1"/>
</dbReference>
<feature type="transmembrane region" description="Helical" evidence="9">
    <location>
        <begin position="400"/>
        <end position="418"/>
    </location>
</feature>
<dbReference type="EMBL" id="PKHE01000003">
    <property type="protein sequence ID" value="PKY90357.1"/>
    <property type="molecule type" value="Genomic_DNA"/>
</dbReference>
<evidence type="ECO:0000256" key="5">
    <source>
        <dbReference type="ARBA" id="ARBA00022692"/>
    </source>
</evidence>
<dbReference type="InterPro" id="IPR001463">
    <property type="entry name" value="Na/Ala_symport"/>
</dbReference>
<protein>
    <submittedName>
        <fullName evidence="10">Sodium:alanine symporter family protein</fullName>
    </submittedName>
</protein>
<feature type="transmembrane region" description="Helical" evidence="9">
    <location>
        <begin position="240"/>
        <end position="263"/>
    </location>
</feature>
<evidence type="ECO:0000256" key="4">
    <source>
        <dbReference type="ARBA" id="ARBA00022475"/>
    </source>
</evidence>
<dbReference type="AlphaFoldDB" id="A0A2I1K439"/>